<dbReference type="GO" id="GO:0000290">
    <property type="term" value="P:deadenylation-dependent decapping of nuclear-transcribed mRNA"/>
    <property type="evidence" value="ECO:0007669"/>
    <property type="project" value="InterPro"/>
</dbReference>
<dbReference type="InterPro" id="IPR036265">
    <property type="entry name" value="HIT-like_sf"/>
</dbReference>
<dbReference type="Proteomes" id="UP001295684">
    <property type="component" value="Unassembled WGS sequence"/>
</dbReference>
<dbReference type="AlphaFoldDB" id="A0AAD2CV78"/>
<dbReference type="PANTHER" id="PTHR12978:SF0">
    <property type="entry name" value="M7GPPPX DIPHOSPHATASE"/>
    <property type="match status" value="1"/>
</dbReference>
<comment type="caution">
    <text evidence="1">The sequence shown here is derived from an EMBL/GenBank/DDBJ whole genome shotgun (WGS) entry which is preliminary data.</text>
</comment>
<protein>
    <submittedName>
        <fullName evidence="1">Uncharacterized protein</fullName>
    </submittedName>
</protein>
<dbReference type="GO" id="GO:0005634">
    <property type="term" value="C:nucleus"/>
    <property type="evidence" value="ECO:0007669"/>
    <property type="project" value="TreeGrafter"/>
</dbReference>
<dbReference type="PANTHER" id="PTHR12978">
    <property type="entry name" value="HISTIDINE TRIAD HIT PROTEIN MEMBER"/>
    <property type="match status" value="1"/>
</dbReference>
<evidence type="ECO:0000313" key="2">
    <source>
        <dbReference type="Proteomes" id="UP001295684"/>
    </source>
</evidence>
<dbReference type="EMBL" id="CAMPGE010013883">
    <property type="protein sequence ID" value="CAI2372590.1"/>
    <property type="molecule type" value="Genomic_DNA"/>
</dbReference>
<keyword evidence="2" id="KW-1185">Reference proteome</keyword>
<accession>A0AAD2CV78</accession>
<organism evidence="1 2">
    <name type="scientific">Euplotes crassus</name>
    <dbReference type="NCBI Taxonomy" id="5936"/>
    <lineage>
        <taxon>Eukaryota</taxon>
        <taxon>Sar</taxon>
        <taxon>Alveolata</taxon>
        <taxon>Ciliophora</taxon>
        <taxon>Intramacronucleata</taxon>
        <taxon>Spirotrichea</taxon>
        <taxon>Hypotrichia</taxon>
        <taxon>Euplotida</taxon>
        <taxon>Euplotidae</taxon>
        <taxon>Moneuplotes</taxon>
    </lineage>
</organism>
<dbReference type="GO" id="GO:0016787">
    <property type="term" value="F:hydrolase activity"/>
    <property type="evidence" value="ECO:0007669"/>
    <property type="project" value="InterPro"/>
</dbReference>
<evidence type="ECO:0000313" key="1">
    <source>
        <dbReference type="EMBL" id="CAI2372590.1"/>
    </source>
</evidence>
<proteinExistence type="predicted"/>
<dbReference type="Gene3D" id="3.30.428.10">
    <property type="entry name" value="HIT-like"/>
    <property type="match status" value="1"/>
</dbReference>
<dbReference type="SUPFAM" id="SSF54197">
    <property type="entry name" value="HIT-like"/>
    <property type="match status" value="1"/>
</dbReference>
<reference evidence="1" key="1">
    <citation type="submission" date="2023-07" db="EMBL/GenBank/DDBJ databases">
        <authorList>
            <consortium name="AG Swart"/>
            <person name="Singh M."/>
            <person name="Singh A."/>
            <person name="Seah K."/>
            <person name="Emmerich C."/>
        </authorList>
    </citation>
    <scope>NUCLEOTIDE SEQUENCE</scope>
    <source>
        <strain evidence="1">DP1</strain>
    </source>
</reference>
<dbReference type="GO" id="GO:0000932">
    <property type="term" value="C:P-body"/>
    <property type="evidence" value="ECO:0007669"/>
    <property type="project" value="TreeGrafter"/>
</dbReference>
<dbReference type="GO" id="GO:0000340">
    <property type="term" value="F:RNA 7-methylguanosine cap binding"/>
    <property type="evidence" value="ECO:0007669"/>
    <property type="project" value="TreeGrafter"/>
</dbReference>
<name>A0AAD2CV78_EUPCR</name>
<sequence length="169" mass="20215">MGVQYPRWHKRSRKRVMDHPVEEYKDDAYILMKDLKFHEGDIRSLYLNTYVYRKDLKSLRDLNETHLDMLESMYNDGLEAISEKFKVAKNTIAVFIHYLPTYYHLHIHFCHQKYMEGYSANIGKCIMLKDVIQNIKLKGSYYQEATMTITLGQKEKLYLLMKEAGYIIE</sequence>
<gene>
    <name evidence="1" type="ORF">ECRASSUSDP1_LOCUS13921</name>
</gene>
<dbReference type="Pfam" id="PF11969">
    <property type="entry name" value="DcpS_C"/>
    <property type="match status" value="1"/>
</dbReference>
<dbReference type="InterPro" id="IPR008594">
    <property type="entry name" value="DcpS/DCS2"/>
</dbReference>